<dbReference type="AlphaFoldDB" id="A0A849BE95"/>
<feature type="chain" id="PRO_5032688520" evidence="1">
    <location>
        <begin position="29"/>
        <end position="213"/>
    </location>
</feature>
<feature type="signal peptide" evidence="1">
    <location>
        <begin position="1"/>
        <end position="28"/>
    </location>
</feature>
<dbReference type="EMBL" id="JABEMD010000059">
    <property type="protein sequence ID" value="NNH13782.1"/>
    <property type="molecule type" value="Genomic_DNA"/>
</dbReference>
<dbReference type="Proteomes" id="UP000542973">
    <property type="component" value="Unassembled WGS sequence"/>
</dbReference>
<evidence type="ECO:0000313" key="2">
    <source>
        <dbReference type="EMBL" id="NNH13782.1"/>
    </source>
</evidence>
<name>A0A849BE95_9BURK</name>
<dbReference type="PIRSF" id="PIRSF004649">
    <property type="entry name" value="MlaC"/>
    <property type="match status" value="1"/>
</dbReference>
<dbReference type="PANTHER" id="PTHR36573">
    <property type="entry name" value="INTERMEMBRANE PHOSPHOLIPID TRANSPORT SYSTEM BINDING PROTEIN MLAC"/>
    <property type="match status" value="1"/>
</dbReference>
<evidence type="ECO:0000313" key="3">
    <source>
        <dbReference type="Proteomes" id="UP000542973"/>
    </source>
</evidence>
<evidence type="ECO:0000256" key="1">
    <source>
        <dbReference type="SAM" id="SignalP"/>
    </source>
</evidence>
<sequence>MFHIRSHSPIAALAIAAPALVCSLPASAAERAAPDRQVRAAVEGVISAVRSDPAAGAGDQARVVAVVRRQFLPYTDFARTTRLALGPAWRTANPVQQQQLVEQFRTLLVHTYALSLSQLRGQDVQFRYTPAQAGANADDVVVRTRVITAGDDNQIDYRLRRGADGWKIYDINMMGAWLIEVYRRQFADIVERDGIDGLIRYLSDHNARQAGSR</sequence>
<protein>
    <submittedName>
        <fullName evidence="2">ABC transporter substrate-binding protein</fullName>
    </submittedName>
</protein>
<proteinExistence type="predicted"/>
<dbReference type="PANTHER" id="PTHR36573:SF1">
    <property type="entry name" value="INTERMEMBRANE PHOSPHOLIPID TRANSPORT SYSTEM BINDING PROTEIN MLAC"/>
    <property type="match status" value="1"/>
</dbReference>
<dbReference type="Pfam" id="PF05494">
    <property type="entry name" value="MlaC"/>
    <property type="match status" value="1"/>
</dbReference>
<dbReference type="Gene3D" id="1.10.10.640">
    <property type="entry name" value="phospholipid-binding protein"/>
    <property type="match status" value="1"/>
</dbReference>
<dbReference type="InterPro" id="IPR008869">
    <property type="entry name" value="MlaC/ttg2D"/>
</dbReference>
<gene>
    <name evidence="2" type="ORF">HLB16_23300</name>
</gene>
<keyword evidence="1" id="KW-0732">Signal</keyword>
<dbReference type="Gene3D" id="3.10.450.50">
    <property type="match status" value="1"/>
</dbReference>
<dbReference type="RefSeq" id="WP_053823666.1">
    <property type="nucleotide sequence ID" value="NZ_BAAAEB010000022.1"/>
</dbReference>
<reference evidence="2 3" key="1">
    <citation type="submission" date="2020-05" db="EMBL/GenBank/DDBJ databases">
        <title>MicrobeNet Type strains.</title>
        <authorList>
            <person name="Nicholson A.C."/>
        </authorList>
    </citation>
    <scope>NUCLEOTIDE SEQUENCE [LARGE SCALE GENOMIC DNA]</scope>
    <source>
        <strain evidence="2 3">ATCC 700815</strain>
    </source>
</reference>
<accession>A0A849BE95</accession>
<comment type="caution">
    <text evidence="2">The sequence shown here is derived from an EMBL/GenBank/DDBJ whole genome shotgun (WGS) entry which is preliminary data.</text>
</comment>
<organism evidence="2 3">
    <name type="scientific">Cupriavidus gilardii</name>
    <dbReference type="NCBI Taxonomy" id="82541"/>
    <lineage>
        <taxon>Bacteria</taxon>
        <taxon>Pseudomonadati</taxon>
        <taxon>Pseudomonadota</taxon>
        <taxon>Betaproteobacteria</taxon>
        <taxon>Burkholderiales</taxon>
        <taxon>Burkholderiaceae</taxon>
        <taxon>Cupriavidus</taxon>
    </lineage>
</organism>